<comment type="caution">
    <text evidence="2">The sequence shown here is derived from an EMBL/GenBank/DDBJ whole genome shotgun (WGS) entry which is preliminary data.</text>
</comment>
<name>A0A4U5P1G1_STECR</name>
<keyword evidence="3" id="KW-1185">Reference proteome</keyword>
<reference evidence="2 3" key="2">
    <citation type="journal article" date="2019" name="G3 (Bethesda)">
        <title>Hybrid Assembly of the Genome of the Entomopathogenic Nematode Steinernema carpocapsae Identifies the X-Chromosome.</title>
        <authorList>
            <person name="Serra L."/>
            <person name="Macchietto M."/>
            <person name="Macias-Munoz A."/>
            <person name="McGill C.J."/>
            <person name="Rodriguez I.M."/>
            <person name="Rodriguez B."/>
            <person name="Murad R."/>
            <person name="Mortazavi A."/>
        </authorList>
    </citation>
    <scope>NUCLEOTIDE SEQUENCE [LARGE SCALE GENOMIC DNA]</scope>
    <source>
        <strain evidence="2 3">ALL</strain>
    </source>
</reference>
<feature type="transmembrane region" description="Helical" evidence="1">
    <location>
        <begin position="270"/>
        <end position="292"/>
    </location>
</feature>
<accession>A0A4U5P1G1</accession>
<feature type="transmembrane region" description="Helical" evidence="1">
    <location>
        <begin position="111"/>
        <end position="130"/>
    </location>
</feature>
<dbReference type="AlphaFoldDB" id="A0A4U5P1G1"/>
<dbReference type="EMBL" id="AZBU02000003">
    <property type="protein sequence ID" value="TKR89827.1"/>
    <property type="molecule type" value="Genomic_DNA"/>
</dbReference>
<sequence length="317" mass="36786">MYCINIAIQTFLTSFAYFLMEWFFPSTIHNPRKDSDLIAQKCHEVFIFFRASTMNGYPYFGTLTVFLAYLGYARPLLFARLTKHSKLLIIFAIGYIWTFVNVVLELPRIYMVSFFPIFLPTTNLFLFMWTHVTLNLVLYVIMIWLYALTIAQIQSIRRLLRTSNASSSLRHHWNTLISILIYCTPPNIFTAIALAGFSCDSLNETVGYNIIEQWENIEAYDNWLEVGDVCSDIRIWSQGATNIRLFVSLSTALIAFKEYRKPIVKIVSTIWAYVYYVWKVILFTLLPSVILIRLKSPMKPKSTNPITVNVHTLSAIQ</sequence>
<dbReference type="OrthoDB" id="10526339at2759"/>
<evidence type="ECO:0008006" key="4">
    <source>
        <dbReference type="Google" id="ProtNLM"/>
    </source>
</evidence>
<gene>
    <name evidence="2" type="ORF">L596_013870</name>
</gene>
<feature type="transmembrane region" description="Helical" evidence="1">
    <location>
        <begin position="173"/>
        <end position="197"/>
    </location>
</feature>
<organism evidence="2 3">
    <name type="scientific">Steinernema carpocapsae</name>
    <name type="common">Entomopathogenic nematode</name>
    <dbReference type="NCBI Taxonomy" id="34508"/>
    <lineage>
        <taxon>Eukaryota</taxon>
        <taxon>Metazoa</taxon>
        <taxon>Ecdysozoa</taxon>
        <taxon>Nematoda</taxon>
        <taxon>Chromadorea</taxon>
        <taxon>Rhabditida</taxon>
        <taxon>Tylenchina</taxon>
        <taxon>Panagrolaimomorpha</taxon>
        <taxon>Strongyloidoidea</taxon>
        <taxon>Steinernematidae</taxon>
        <taxon>Steinernema</taxon>
    </lineage>
</organism>
<proteinExistence type="predicted"/>
<reference evidence="2 3" key="1">
    <citation type="journal article" date="2015" name="Genome Biol.">
        <title>Comparative genomics of Steinernema reveals deeply conserved gene regulatory networks.</title>
        <authorList>
            <person name="Dillman A.R."/>
            <person name="Macchietto M."/>
            <person name="Porter C.F."/>
            <person name="Rogers A."/>
            <person name="Williams B."/>
            <person name="Antoshechkin I."/>
            <person name="Lee M.M."/>
            <person name="Goodwin Z."/>
            <person name="Lu X."/>
            <person name="Lewis E.E."/>
            <person name="Goodrich-Blair H."/>
            <person name="Stock S.P."/>
            <person name="Adams B.J."/>
            <person name="Sternberg P.W."/>
            <person name="Mortazavi A."/>
        </authorList>
    </citation>
    <scope>NUCLEOTIDE SEQUENCE [LARGE SCALE GENOMIC DNA]</scope>
    <source>
        <strain evidence="2 3">ALL</strain>
    </source>
</reference>
<keyword evidence="1" id="KW-0472">Membrane</keyword>
<feature type="transmembrane region" description="Helical" evidence="1">
    <location>
        <begin position="85"/>
        <end position="104"/>
    </location>
</feature>
<evidence type="ECO:0000256" key="1">
    <source>
        <dbReference type="SAM" id="Phobius"/>
    </source>
</evidence>
<keyword evidence="1" id="KW-0812">Transmembrane</keyword>
<evidence type="ECO:0000313" key="3">
    <source>
        <dbReference type="Proteomes" id="UP000298663"/>
    </source>
</evidence>
<protein>
    <recommendedName>
        <fullName evidence="4">Serpentine receptor class gamma</fullName>
    </recommendedName>
</protein>
<feature type="transmembrane region" description="Helical" evidence="1">
    <location>
        <begin position="136"/>
        <end position="153"/>
    </location>
</feature>
<feature type="transmembrane region" description="Helical" evidence="1">
    <location>
        <begin position="6"/>
        <end position="24"/>
    </location>
</feature>
<dbReference type="Proteomes" id="UP000298663">
    <property type="component" value="Unassembled WGS sequence"/>
</dbReference>
<feature type="transmembrane region" description="Helical" evidence="1">
    <location>
        <begin position="56"/>
        <end position="73"/>
    </location>
</feature>
<evidence type="ECO:0000313" key="2">
    <source>
        <dbReference type="EMBL" id="TKR89827.1"/>
    </source>
</evidence>
<keyword evidence="1" id="KW-1133">Transmembrane helix</keyword>